<dbReference type="HOGENOM" id="CLU_084311_0_0_1"/>
<evidence type="ECO:0000259" key="2">
    <source>
        <dbReference type="Pfam" id="PF06294"/>
    </source>
</evidence>
<keyword evidence="4" id="KW-1185">Reference proteome</keyword>
<gene>
    <name evidence="3" type="primary">Dper\GL12715</name>
    <name evidence="3" type="ORF">Dper_GL12715</name>
</gene>
<feature type="coiled-coil region" evidence="1">
    <location>
        <begin position="140"/>
        <end position="167"/>
    </location>
</feature>
<dbReference type="GO" id="GO:0051493">
    <property type="term" value="P:regulation of cytoskeleton organization"/>
    <property type="evidence" value="ECO:0007669"/>
    <property type="project" value="TreeGrafter"/>
</dbReference>
<evidence type="ECO:0000313" key="3">
    <source>
        <dbReference type="EMBL" id="EDW34789.1"/>
    </source>
</evidence>
<dbReference type="InterPro" id="IPR010441">
    <property type="entry name" value="CH_2"/>
</dbReference>
<dbReference type="Pfam" id="PF06294">
    <property type="entry name" value="CH_2"/>
    <property type="match status" value="1"/>
</dbReference>
<dbReference type="eggNOG" id="ENOG502S497">
    <property type="taxonomic scope" value="Eukaryota"/>
</dbReference>
<dbReference type="InterPro" id="IPR036872">
    <property type="entry name" value="CH_dom_sf"/>
</dbReference>
<accession>B4H7Z9</accession>
<reference evidence="3 4" key="1">
    <citation type="journal article" date="2007" name="Nature">
        <title>Evolution of genes and genomes on the Drosophila phylogeny.</title>
        <authorList>
            <consortium name="Drosophila 12 Genomes Consortium"/>
            <person name="Clark A.G."/>
            <person name="Eisen M.B."/>
            <person name="Smith D.R."/>
            <person name="Bergman C.M."/>
            <person name="Oliver B."/>
            <person name="Markow T.A."/>
            <person name="Kaufman T.C."/>
            <person name="Kellis M."/>
            <person name="Gelbart W."/>
            <person name="Iyer V.N."/>
            <person name="Pollard D.A."/>
            <person name="Sackton T.B."/>
            <person name="Larracuente A.M."/>
            <person name="Singh N.D."/>
            <person name="Abad J.P."/>
            <person name="Abt D.N."/>
            <person name="Adryan B."/>
            <person name="Aguade M."/>
            <person name="Akashi H."/>
            <person name="Anderson W.W."/>
            <person name="Aquadro C.F."/>
            <person name="Ardell D.H."/>
            <person name="Arguello R."/>
            <person name="Artieri C.G."/>
            <person name="Barbash D.A."/>
            <person name="Barker D."/>
            <person name="Barsanti P."/>
            <person name="Batterham P."/>
            <person name="Batzoglou S."/>
            <person name="Begun D."/>
            <person name="Bhutkar A."/>
            <person name="Blanco E."/>
            <person name="Bosak S.A."/>
            <person name="Bradley R.K."/>
            <person name="Brand A.D."/>
            <person name="Brent M.R."/>
            <person name="Brooks A.N."/>
            <person name="Brown R.H."/>
            <person name="Butlin R.K."/>
            <person name="Caggese C."/>
            <person name="Calvi B.R."/>
            <person name="Bernardo de Carvalho A."/>
            <person name="Caspi A."/>
            <person name="Castrezana S."/>
            <person name="Celniker S.E."/>
            <person name="Chang J.L."/>
            <person name="Chapple C."/>
            <person name="Chatterji S."/>
            <person name="Chinwalla A."/>
            <person name="Civetta A."/>
            <person name="Clifton S.W."/>
            <person name="Comeron J.M."/>
            <person name="Costello J.C."/>
            <person name="Coyne J.A."/>
            <person name="Daub J."/>
            <person name="David R.G."/>
            <person name="Delcher A.L."/>
            <person name="Delehaunty K."/>
            <person name="Do C.B."/>
            <person name="Ebling H."/>
            <person name="Edwards K."/>
            <person name="Eickbush T."/>
            <person name="Evans J.D."/>
            <person name="Filipski A."/>
            <person name="Findeiss S."/>
            <person name="Freyhult E."/>
            <person name="Fulton L."/>
            <person name="Fulton R."/>
            <person name="Garcia A.C."/>
            <person name="Gardiner A."/>
            <person name="Garfield D.A."/>
            <person name="Garvin B.E."/>
            <person name="Gibson G."/>
            <person name="Gilbert D."/>
            <person name="Gnerre S."/>
            <person name="Godfrey J."/>
            <person name="Good R."/>
            <person name="Gotea V."/>
            <person name="Gravely B."/>
            <person name="Greenberg A.J."/>
            <person name="Griffiths-Jones S."/>
            <person name="Gross S."/>
            <person name="Guigo R."/>
            <person name="Gustafson E.A."/>
            <person name="Haerty W."/>
            <person name="Hahn M.W."/>
            <person name="Halligan D.L."/>
            <person name="Halpern A.L."/>
            <person name="Halter G.M."/>
            <person name="Han M.V."/>
            <person name="Heger A."/>
            <person name="Hillier L."/>
            <person name="Hinrichs A.S."/>
            <person name="Holmes I."/>
            <person name="Hoskins R.A."/>
            <person name="Hubisz M.J."/>
            <person name="Hultmark D."/>
            <person name="Huntley M.A."/>
            <person name="Jaffe D.B."/>
            <person name="Jagadeeshan S."/>
            <person name="Jeck W.R."/>
            <person name="Johnson J."/>
            <person name="Jones C.D."/>
            <person name="Jordan W.C."/>
            <person name="Karpen G.H."/>
            <person name="Kataoka E."/>
            <person name="Keightley P.D."/>
            <person name="Kheradpour P."/>
            <person name="Kirkness E.F."/>
            <person name="Koerich L.B."/>
            <person name="Kristiansen K."/>
            <person name="Kudrna D."/>
            <person name="Kulathinal R.J."/>
            <person name="Kumar S."/>
            <person name="Kwok R."/>
            <person name="Lander E."/>
            <person name="Langley C.H."/>
            <person name="Lapoint R."/>
            <person name="Lazzaro B.P."/>
            <person name="Lee S.J."/>
            <person name="Levesque L."/>
            <person name="Li R."/>
            <person name="Lin C.F."/>
            <person name="Lin M.F."/>
            <person name="Lindblad-Toh K."/>
            <person name="Llopart A."/>
            <person name="Long M."/>
            <person name="Low L."/>
            <person name="Lozovsky E."/>
            <person name="Lu J."/>
            <person name="Luo M."/>
            <person name="Machado C.A."/>
            <person name="Makalowski W."/>
            <person name="Marzo M."/>
            <person name="Matsuda M."/>
            <person name="Matzkin L."/>
            <person name="McAllister B."/>
            <person name="McBride C.S."/>
            <person name="McKernan B."/>
            <person name="McKernan K."/>
            <person name="Mendez-Lago M."/>
            <person name="Minx P."/>
            <person name="Mollenhauer M.U."/>
            <person name="Montooth K."/>
            <person name="Mount S.M."/>
            <person name="Mu X."/>
            <person name="Myers E."/>
            <person name="Negre B."/>
            <person name="Newfeld S."/>
            <person name="Nielsen R."/>
            <person name="Noor M.A."/>
            <person name="O'Grady P."/>
            <person name="Pachter L."/>
            <person name="Papaceit M."/>
            <person name="Parisi M.J."/>
            <person name="Parisi M."/>
            <person name="Parts L."/>
            <person name="Pedersen J.S."/>
            <person name="Pesole G."/>
            <person name="Phillippy A.M."/>
            <person name="Ponting C.P."/>
            <person name="Pop M."/>
            <person name="Porcelli D."/>
            <person name="Powell J.R."/>
            <person name="Prohaska S."/>
            <person name="Pruitt K."/>
            <person name="Puig M."/>
            <person name="Quesneville H."/>
            <person name="Ram K.R."/>
            <person name="Rand D."/>
            <person name="Rasmussen M.D."/>
            <person name="Reed L.K."/>
            <person name="Reenan R."/>
            <person name="Reily A."/>
            <person name="Remington K.A."/>
            <person name="Rieger T.T."/>
            <person name="Ritchie M.G."/>
            <person name="Robin C."/>
            <person name="Rogers Y.H."/>
            <person name="Rohde C."/>
            <person name="Rozas J."/>
            <person name="Rubenfield M.J."/>
            <person name="Ruiz A."/>
            <person name="Russo S."/>
            <person name="Salzberg S.L."/>
            <person name="Sanchez-Gracia A."/>
            <person name="Saranga D.J."/>
            <person name="Sato H."/>
            <person name="Schaeffer S.W."/>
            <person name="Schatz M.C."/>
            <person name="Schlenke T."/>
            <person name="Schwartz R."/>
            <person name="Segarra C."/>
            <person name="Singh R.S."/>
            <person name="Sirot L."/>
            <person name="Sirota M."/>
            <person name="Sisneros N.B."/>
            <person name="Smith C.D."/>
            <person name="Smith T.F."/>
            <person name="Spieth J."/>
            <person name="Stage D.E."/>
            <person name="Stark A."/>
            <person name="Stephan W."/>
            <person name="Strausberg R.L."/>
            <person name="Strempel S."/>
            <person name="Sturgill D."/>
            <person name="Sutton G."/>
            <person name="Sutton G.G."/>
            <person name="Tao W."/>
            <person name="Teichmann S."/>
            <person name="Tobari Y.N."/>
            <person name="Tomimura Y."/>
            <person name="Tsolas J.M."/>
            <person name="Valente V.L."/>
            <person name="Venter E."/>
            <person name="Venter J.C."/>
            <person name="Vicario S."/>
            <person name="Vieira F.G."/>
            <person name="Vilella A.J."/>
            <person name="Villasante A."/>
            <person name="Walenz B."/>
            <person name="Wang J."/>
            <person name="Wasserman M."/>
            <person name="Watts T."/>
            <person name="Wilson D."/>
            <person name="Wilson R.K."/>
            <person name="Wing R.A."/>
            <person name="Wolfner M.F."/>
            <person name="Wong A."/>
            <person name="Wong G.K."/>
            <person name="Wu C.I."/>
            <person name="Wu G."/>
            <person name="Yamamoto D."/>
            <person name="Yang H.P."/>
            <person name="Yang S.P."/>
            <person name="Yorke J.A."/>
            <person name="Yoshida K."/>
            <person name="Zdobnov E."/>
            <person name="Zhang P."/>
            <person name="Zhang Y."/>
            <person name="Zimin A.V."/>
            <person name="Baldwin J."/>
            <person name="Abdouelleil A."/>
            <person name="Abdulkadir J."/>
            <person name="Abebe A."/>
            <person name="Abera B."/>
            <person name="Abreu J."/>
            <person name="Acer S.C."/>
            <person name="Aftuck L."/>
            <person name="Alexander A."/>
            <person name="An P."/>
            <person name="Anderson E."/>
            <person name="Anderson S."/>
            <person name="Arachi H."/>
            <person name="Azer M."/>
            <person name="Bachantsang P."/>
            <person name="Barry A."/>
            <person name="Bayul T."/>
            <person name="Berlin A."/>
            <person name="Bessette D."/>
            <person name="Bloom T."/>
            <person name="Blye J."/>
            <person name="Boguslavskiy L."/>
            <person name="Bonnet C."/>
            <person name="Boukhgalter B."/>
            <person name="Bourzgui I."/>
            <person name="Brown A."/>
            <person name="Cahill P."/>
            <person name="Channer S."/>
            <person name="Cheshatsang Y."/>
            <person name="Chuda L."/>
            <person name="Citroen M."/>
            <person name="Collymore A."/>
            <person name="Cooke P."/>
            <person name="Costello M."/>
            <person name="D'Aco K."/>
            <person name="Daza R."/>
            <person name="De Haan G."/>
            <person name="DeGray S."/>
            <person name="DeMaso C."/>
            <person name="Dhargay N."/>
            <person name="Dooley K."/>
            <person name="Dooley E."/>
            <person name="Doricent M."/>
            <person name="Dorje P."/>
            <person name="Dorjee K."/>
            <person name="Dupes A."/>
            <person name="Elong R."/>
            <person name="Falk J."/>
            <person name="Farina A."/>
            <person name="Faro S."/>
            <person name="Ferguson D."/>
            <person name="Fisher S."/>
            <person name="Foley C.D."/>
            <person name="Franke A."/>
            <person name="Friedrich D."/>
            <person name="Gadbois L."/>
            <person name="Gearin G."/>
            <person name="Gearin C.R."/>
            <person name="Giannoukos G."/>
            <person name="Goode T."/>
            <person name="Graham J."/>
            <person name="Grandbois E."/>
            <person name="Grewal S."/>
            <person name="Gyaltsen K."/>
            <person name="Hafez N."/>
            <person name="Hagos B."/>
            <person name="Hall J."/>
            <person name="Henson C."/>
            <person name="Hollinger A."/>
            <person name="Honan T."/>
            <person name="Huard M.D."/>
            <person name="Hughes L."/>
            <person name="Hurhula B."/>
            <person name="Husby M.E."/>
            <person name="Kamat A."/>
            <person name="Kanga B."/>
            <person name="Kashin S."/>
            <person name="Khazanovich D."/>
            <person name="Kisner P."/>
            <person name="Lance K."/>
            <person name="Lara M."/>
            <person name="Lee W."/>
            <person name="Lennon N."/>
            <person name="Letendre F."/>
            <person name="LeVine R."/>
            <person name="Lipovsky A."/>
            <person name="Liu X."/>
            <person name="Liu J."/>
            <person name="Liu S."/>
            <person name="Lokyitsang T."/>
            <person name="Lokyitsang Y."/>
            <person name="Lubonja R."/>
            <person name="Lui A."/>
            <person name="MacDonald P."/>
            <person name="Magnisalis V."/>
            <person name="Maru K."/>
            <person name="Matthews C."/>
            <person name="McCusker W."/>
            <person name="McDonough S."/>
            <person name="Mehta T."/>
            <person name="Meldrim J."/>
            <person name="Meneus L."/>
            <person name="Mihai O."/>
            <person name="Mihalev A."/>
            <person name="Mihova T."/>
            <person name="Mittelman R."/>
            <person name="Mlenga V."/>
            <person name="Montmayeur A."/>
            <person name="Mulrain L."/>
            <person name="Navidi A."/>
            <person name="Naylor J."/>
            <person name="Negash T."/>
            <person name="Nguyen T."/>
            <person name="Nguyen N."/>
            <person name="Nicol R."/>
            <person name="Norbu C."/>
            <person name="Norbu N."/>
            <person name="Novod N."/>
            <person name="O'Neill B."/>
            <person name="Osman S."/>
            <person name="Markiewicz E."/>
            <person name="Oyono O.L."/>
            <person name="Patti C."/>
            <person name="Phunkhang P."/>
            <person name="Pierre F."/>
            <person name="Priest M."/>
            <person name="Raghuraman S."/>
            <person name="Rege F."/>
            <person name="Reyes R."/>
            <person name="Rise C."/>
            <person name="Rogov P."/>
            <person name="Ross K."/>
            <person name="Ryan E."/>
            <person name="Settipalli S."/>
            <person name="Shea T."/>
            <person name="Sherpa N."/>
            <person name="Shi L."/>
            <person name="Shih D."/>
            <person name="Sparrow T."/>
            <person name="Spaulding J."/>
            <person name="Stalker J."/>
            <person name="Stange-Thomann N."/>
            <person name="Stavropoulos S."/>
            <person name="Stone C."/>
            <person name="Strader C."/>
            <person name="Tesfaye S."/>
            <person name="Thomson T."/>
            <person name="Thoulutsang Y."/>
            <person name="Thoulutsang D."/>
            <person name="Topham K."/>
            <person name="Topping I."/>
            <person name="Tsamla T."/>
            <person name="Vassiliev H."/>
            <person name="Vo A."/>
            <person name="Wangchuk T."/>
            <person name="Wangdi T."/>
            <person name="Weiand M."/>
            <person name="Wilkinson J."/>
            <person name="Wilson A."/>
            <person name="Yadav S."/>
            <person name="Young G."/>
            <person name="Yu Q."/>
            <person name="Zembek L."/>
            <person name="Zhong D."/>
            <person name="Zimmer A."/>
            <person name="Zwirko Z."/>
            <person name="Jaffe D.B."/>
            <person name="Alvarez P."/>
            <person name="Brockman W."/>
            <person name="Butler J."/>
            <person name="Chin C."/>
            <person name="Gnerre S."/>
            <person name="Grabherr M."/>
            <person name="Kleber M."/>
            <person name="Mauceli E."/>
            <person name="MacCallum I."/>
        </authorList>
    </citation>
    <scope>NUCLEOTIDE SEQUENCE [LARGE SCALE GENOMIC DNA]</scope>
    <source>
        <strain evidence="4">MSH-3 / Tucson 14011-0111.49</strain>
    </source>
</reference>
<dbReference type="Gene3D" id="1.10.418.10">
    <property type="entry name" value="Calponin-like domain"/>
    <property type="match status" value="1"/>
</dbReference>
<dbReference type="PANTHER" id="PTHR12509:SF9">
    <property type="entry name" value="SPERM FLAGELLAR PROTEIN 1 ISOFORM X1"/>
    <property type="match status" value="1"/>
</dbReference>
<feature type="domain" description="CH-like" evidence="2">
    <location>
        <begin position="15"/>
        <end position="110"/>
    </location>
</feature>
<dbReference type="STRING" id="7234.B4H7Z9"/>
<dbReference type="GO" id="GO:0005930">
    <property type="term" value="C:axoneme"/>
    <property type="evidence" value="ECO:0007669"/>
    <property type="project" value="TreeGrafter"/>
</dbReference>
<proteinExistence type="predicted"/>
<dbReference type="SMR" id="B4H7Z9"/>
<dbReference type="PANTHER" id="PTHR12509">
    <property type="entry name" value="SPERMATOGENESIS-ASSOCIATED 4-RELATED"/>
    <property type="match status" value="1"/>
</dbReference>
<protein>
    <submittedName>
        <fullName evidence="3">GL12715</fullName>
    </submittedName>
</protein>
<organism evidence="4">
    <name type="scientific">Drosophila persimilis</name>
    <name type="common">Fruit fly</name>
    <dbReference type="NCBI Taxonomy" id="7234"/>
    <lineage>
        <taxon>Eukaryota</taxon>
        <taxon>Metazoa</taxon>
        <taxon>Ecdysozoa</taxon>
        <taxon>Arthropoda</taxon>
        <taxon>Hexapoda</taxon>
        <taxon>Insecta</taxon>
        <taxon>Pterygota</taxon>
        <taxon>Neoptera</taxon>
        <taxon>Endopterygota</taxon>
        <taxon>Diptera</taxon>
        <taxon>Brachycera</taxon>
        <taxon>Muscomorpha</taxon>
        <taxon>Ephydroidea</taxon>
        <taxon>Drosophilidae</taxon>
        <taxon>Drosophila</taxon>
        <taxon>Sophophora</taxon>
    </lineage>
</organism>
<keyword evidence="1" id="KW-0175">Coiled coil</keyword>
<dbReference type="KEGG" id="dpe:6601936"/>
<dbReference type="EMBL" id="CH479219">
    <property type="protein sequence ID" value="EDW34789.1"/>
    <property type="molecule type" value="Genomic_DNA"/>
</dbReference>
<evidence type="ECO:0000256" key="1">
    <source>
        <dbReference type="SAM" id="Coils"/>
    </source>
</evidence>
<dbReference type="PhylomeDB" id="B4H7Z9"/>
<dbReference type="InterPro" id="IPR052111">
    <property type="entry name" value="Spermatogenesis_Ciliary_MAP"/>
</dbReference>
<dbReference type="OMA" id="LKNWEIF"/>
<dbReference type="AlphaFoldDB" id="B4H7Z9"/>
<sequence>MSHIRHLDFDEDRNLNQWLEEQCIYLNSKKRRELSDVLPVAIIVKKFYARLVDLNPYTPLRNSVALKLKNWEIFNARVLKKLNIKLSESDIMALAQGSRGAIESLFYDLFVADRSIKTPRESRTPDEPVKILRKTPKGHSMSLKQRKEALQKRIESLERRNELLQKSSEPLNSKSLTFVETPGAASVQDLSLKSRSLTFNSISRPAPVLALSEMLIVDAGQTINGTVLEMPYHVVPYDIYEKDMRTSVSKDAYISRLEEKTKYMKDVINLKDSRIDDLMSQLCKLSVKLLQMNSSFKKNLDKAKKMQDFANS</sequence>
<evidence type="ECO:0000313" key="4">
    <source>
        <dbReference type="Proteomes" id="UP000008744"/>
    </source>
</evidence>
<dbReference type="Proteomes" id="UP000008744">
    <property type="component" value="Unassembled WGS sequence"/>
</dbReference>
<dbReference type="OrthoDB" id="193300at2759"/>
<name>B4H7Z9_DROPE</name>
<dbReference type="GO" id="GO:0008017">
    <property type="term" value="F:microtubule binding"/>
    <property type="evidence" value="ECO:0007669"/>
    <property type="project" value="TreeGrafter"/>
</dbReference>